<feature type="compositionally biased region" description="Basic residues" evidence="1">
    <location>
        <begin position="1424"/>
        <end position="1446"/>
    </location>
</feature>
<evidence type="ECO:0008006" key="5">
    <source>
        <dbReference type="Google" id="ProtNLM"/>
    </source>
</evidence>
<feature type="compositionally biased region" description="Basic residues" evidence="1">
    <location>
        <begin position="1171"/>
        <end position="1210"/>
    </location>
</feature>
<proteinExistence type="predicted"/>
<dbReference type="Proteomes" id="UP000249299">
    <property type="component" value="Unassembled WGS sequence"/>
</dbReference>
<dbReference type="InterPro" id="IPR036365">
    <property type="entry name" value="PGBD-like_sf"/>
</dbReference>
<feature type="compositionally biased region" description="Basic residues" evidence="1">
    <location>
        <begin position="1095"/>
        <end position="1113"/>
    </location>
</feature>
<feature type="compositionally biased region" description="Low complexity" evidence="1">
    <location>
        <begin position="1330"/>
        <end position="1423"/>
    </location>
</feature>
<sequence length="1446" mass="164711">MTKLHAVKAAAAAAVVWIAFASTNASAQETRLSTGDAVVTRFSGLENGGEGPAIDAGGTTVELINVRSPGQPPTGQVWRDAPTSILARALDVGQVFGIAIDDGAQPTIYVGATSAFGLHLKSDGSWLDGQWGPQGAAGTIYRISPENDYIPEAFTEIAPNDRYNTGAALGNLAYDAAHKQLFVTDLESGLIHRVSTESGDIAGTFDHGVDGRSYFLDVASGDYHVLPVVEFDPETQAQLDNCQTPDGARADAAVTPACWNVADYRRRVYGLAVDRDERSGRSRLFYTVWGADPLGDETWAEAGEDSRNTVWSIGISASGDFDVEDIRREFVLPNFFASERRPAGEDGDTAGEGGNDPDPAAQKPNGAPTDIAISRDGVMLVAERGGLVPDGAGAGLYAAPKMSRVLRYLRDDDGIWQPDARYNVGNTERGEDDGPPFIRANANGGVAFGFGYTDAGELDPEAPDAFVWATGDNLCSPDGPCSGDESDEVDGLQGVPVDGGTEILAPEALNAPAEGATATPPDGVDSAYIVPGNLADEPPQRAAFRVSHPGDVEVVVGGGETEEEIAYDDSLPRDPEIPEGDESTEFDLAISKTGPVECLPGEGCGFQVTITNSGSGPFQGPLFLYDELSLSSVSLAGDVGEPWTCEKIDGMIFCDAPDITLAVSESITLEIAIDLPPEPPARSLLNCIEVGWLGREYRTRIRFLQRALRDRGQDISSIDGIYGPETNAAIEAVKQELGLPVDSEITDELLEALFGSVSGFDGDENPVNDRDCHRVTIPGETPTDHWRALSAFHRRFVSERHDQADTEFIDTHEPALSNFHRRFRSIRHDGTTTAPIPWHRRGLSRFHRRFRSASHDGRITRFIPVHDEALSSFHEEFRSVQHDRVTTDPVDEHDRGFSRFHRRWDSDRHDGIVTRLVPIHRRALSRFHEDFRSRRHDGIFTDAVGIHNPGISAFHFAYRSGLHDRNLTRLGPGHWRRISRLHRRWESGWHNRWNSVVRPGHGPRVSTFHGGRRSHWHNWRTSTGRPGHLRGPSRFHRNYRSIYHARGRSIGRPIHGAGRSRFHRRFQSQGHNRRRSVWRGGHRPRVSRNGIRPGHNVRRSRRQNQQHNVRRSRGRDGRHTVNRSRRQDQRHNANRSRRQNQRHNVNQSRRRDGQHNVNRSRRRDGGQHNANRSRRQNQRHNVNRSRRRDGHNVNRSRRRDGQHNVNRSRRRDGAGQQNQRHNVNRSRRRDGGQHNANRSRRRDGARQQNQRHNVNRSRRRDGARQQNQRHNVNRSRRRDGTRQQNQRHNANRSRRRDDANVNQRQRQQQRQRARQQQRQRQQQRTRQQQRQRQQQQRTRQQQRQRQQQQRARQQRQRQQQQRARQQRQRQQQQRARQQRQRQQQQRARQQRQRQQQQRARQQRQRQQQQRARQQRQRQQQQRARQQRQRQQQQRRRQHNQRRSQRN</sequence>
<feature type="chain" id="PRO_5016464830" description="Peptidoglycan binding-like domain-containing protein" evidence="2">
    <location>
        <begin position="28"/>
        <end position="1446"/>
    </location>
</feature>
<dbReference type="RefSeq" id="WP_111433119.1">
    <property type="nucleotide sequence ID" value="NZ_NPEV01000006.1"/>
</dbReference>
<evidence type="ECO:0000313" key="4">
    <source>
        <dbReference type="Proteomes" id="UP000249299"/>
    </source>
</evidence>
<protein>
    <recommendedName>
        <fullName evidence="5">Peptidoglycan binding-like domain-containing protein</fullName>
    </recommendedName>
</protein>
<gene>
    <name evidence="3" type="ORF">CH339_04650</name>
</gene>
<feature type="compositionally biased region" description="Basic residues" evidence="1">
    <location>
        <begin position="1058"/>
        <end position="1086"/>
    </location>
</feature>
<keyword evidence="2" id="KW-0732">Signal</keyword>
<dbReference type="EMBL" id="NPEV01000006">
    <property type="protein sequence ID" value="RAI28979.1"/>
    <property type="molecule type" value="Genomic_DNA"/>
</dbReference>
<feature type="compositionally biased region" description="Basic residues" evidence="1">
    <location>
        <begin position="1307"/>
        <end position="1329"/>
    </location>
</feature>
<feature type="region of interest" description="Disordered" evidence="1">
    <location>
        <begin position="338"/>
        <end position="369"/>
    </location>
</feature>
<organism evidence="3 4">
    <name type="scientific">Rhodobium orientis</name>
    <dbReference type="NCBI Taxonomy" id="34017"/>
    <lineage>
        <taxon>Bacteria</taxon>
        <taxon>Pseudomonadati</taxon>
        <taxon>Pseudomonadota</taxon>
        <taxon>Alphaproteobacteria</taxon>
        <taxon>Hyphomicrobiales</taxon>
        <taxon>Rhodobiaceae</taxon>
        <taxon>Rhodobium</taxon>
    </lineage>
</organism>
<reference evidence="3 4" key="1">
    <citation type="submission" date="2017-07" db="EMBL/GenBank/DDBJ databases">
        <title>Draft Genome Sequences of Select Purple Nonsulfur Bacteria.</title>
        <authorList>
            <person name="Lasarre B."/>
            <person name="Mckinlay J.B."/>
        </authorList>
    </citation>
    <scope>NUCLEOTIDE SEQUENCE [LARGE SCALE GENOMIC DNA]</scope>
    <source>
        <strain evidence="3 4">DSM 11290</strain>
    </source>
</reference>
<keyword evidence="4" id="KW-1185">Reference proteome</keyword>
<feature type="compositionally biased region" description="Basic residues" evidence="1">
    <location>
        <begin position="1132"/>
        <end position="1141"/>
    </location>
</feature>
<name>A0A327JR79_9HYPH</name>
<dbReference type="OrthoDB" id="8433035at2"/>
<accession>A0A327JR79</accession>
<feature type="signal peptide" evidence="2">
    <location>
        <begin position="1"/>
        <end position="27"/>
    </location>
</feature>
<feature type="compositionally biased region" description="Basic and acidic residues" evidence="1">
    <location>
        <begin position="1114"/>
        <end position="1131"/>
    </location>
</feature>
<evidence type="ECO:0000313" key="3">
    <source>
        <dbReference type="EMBL" id="RAI28979.1"/>
    </source>
</evidence>
<evidence type="ECO:0000256" key="2">
    <source>
        <dbReference type="SAM" id="SignalP"/>
    </source>
</evidence>
<dbReference type="SUPFAM" id="SSF75011">
    <property type="entry name" value="3-carboxy-cis,cis-mucoante lactonizing enzyme"/>
    <property type="match status" value="1"/>
</dbReference>
<comment type="caution">
    <text evidence="3">The sequence shown here is derived from an EMBL/GenBank/DDBJ whole genome shotgun (WGS) entry which is preliminary data.</text>
</comment>
<evidence type="ECO:0000256" key="1">
    <source>
        <dbReference type="SAM" id="MobiDB-lite"/>
    </source>
</evidence>
<dbReference type="SUPFAM" id="SSF47090">
    <property type="entry name" value="PGBD-like"/>
    <property type="match status" value="1"/>
</dbReference>
<feature type="region of interest" description="Disordered" evidence="1">
    <location>
        <begin position="1050"/>
        <end position="1446"/>
    </location>
</feature>